<accession>A0A1F4RZ11</accession>
<dbReference type="Proteomes" id="UP000177905">
    <property type="component" value="Unassembled WGS sequence"/>
</dbReference>
<evidence type="ECO:0000313" key="2">
    <source>
        <dbReference type="Proteomes" id="UP000177905"/>
    </source>
</evidence>
<comment type="caution">
    <text evidence="1">The sequence shown here is derived from an EMBL/GenBank/DDBJ whole genome shotgun (WGS) entry which is preliminary data.</text>
</comment>
<sequence length="140" mass="16354">MKLVMKRILEFAKKNWPEDISVPLKGKSAKHLRVLRDPQIIMKEFIVADLRKGYGFNSDLAMKVAEVAMLNVDFTEGFLKYLAEESKLQERFLSGEVKAAVEDTHKKKFYEFLAITKIEKNKDLYQKFTMKDNVFVLTEE</sequence>
<dbReference type="EMBL" id="MEUA01000057">
    <property type="protein sequence ID" value="OGC13387.1"/>
    <property type="molecule type" value="Genomic_DNA"/>
</dbReference>
<dbReference type="AlphaFoldDB" id="A0A1F4RZ11"/>
<reference evidence="1 2" key="1">
    <citation type="journal article" date="2016" name="Nat. Commun.">
        <title>Thousands of microbial genomes shed light on interconnected biogeochemical processes in an aquifer system.</title>
        <authorList>
            <person name="Anantharaman K."/>
            <person name="Brown C.T."/>
            <person name="Hug L.A."/>
            <person name="Sharon I."/>
            <person name="Castelle C.J."/>
            <person name="Probst A.J."/>
            <person name="Thomas B.C."/>
            <person name="Singh A."/>
            <person name="Wilkins M.J."/>
            <person name="Karaoz U."/>
            <person name="Brodie E.L."/>
            <person name="Williams K.H."/>
            <person name="Hubbard S.S."/>
            <person name="Banfield J.F."/>
        </authorList>
    </citation>
    <scope>NUCLEOTIDE SEQUENCE [LARGE SCALE GENOMIC DNA]</scope>
</reference>
<protein>
    <submittedName>
        <fullName evidence="1">Uncharacterized protein</fullName>
    </submittedName>
</protein>
<proteinExistence type="predicted"/>
<gene>
    <name evidence="1" type="ORF">A2290_02665</name>
</gene>
<name>A0A1F4RZ11_UNCSA</name>
<evidence type="ECO:0000313" key="1">
    <source>
        <dbReference type="EMBL" id="OGC13387.1"/>
    </source>
</evidence>
<organism evidence="1 2">
    <name type="scientific">candidate division WOR-1 bacterium RIFOXYB2_FULL_36_35</name>
    <dbReference type="NCBI Taxonomy" id="1802578"/>
    <lineage>
        <taxon>Bacteria</taxon>
        <taxon>Bacillati</taxon>
        <taxon>Saganbacteria</taxon>
    </lineage>
</organism>